<name>A0A367IXE6_RHIST</name>
<dbReference type="PANTHER" id="PTHR47787:SF1">
    <property type="entry name" value="CENTROMERE-BINDING PROTEIN 1"/>
    <property type="match status" value="1"/>
</dbReference>
<dbReference type="CDD" id="cd00083">
    <property type="entry name" value="bHLH_SF"/>
    <property type="match status" value="1"/>
</dbReference>
<feature type="compositionally biased region" description="Polar residues" evidence="1">
    <location>
        <begin position="1"/>
        <end position="10"/>
    </location>
</feature>
<dbReference type="PANTHER" id="PTHR47787">
    <property type="entry name" value="CENTROMERE-BINDING PROTEIN 1"/>
    <property type="match status" value="1"/>
</dbReference>
<feature type="region of interest" description="Disordered" evidence="1">
    <location>
        <begin position="324"/>
        <end position="343"/>
    </location>
</feature>
<feature type="region of interest" description="Disordered" evidence="1">
    <location>
        <begin position="154"/>
        <end position="173"/>
    </location>
</feature>
<evidence type="ECO:0000313" key="4">
    <source>
        <dbReference type="Proteomes" id="UP000253551"/>
    </source>
</evidence>
<dbReference type="InterPro" id="IPR011598">
    <property type="entry name" value="bHLH_dom"/>
</dbReference>
<comment type="caution">
    <text evidence="3">The sequence shown here is derived from an EMBL/GenBank/DDBJ whole genome shotgun (WGS) entry which is preliminary data.</text>
</comment>
<evidence type="ECO:0000259" key="2">
    <source>
        <dbReference type="PROSITE" id="PS50888"/>
    </source>
</evidence>
<gene>
    <name evidence="3" type="ORF">CU098_006061</name>
</gene>
<dbReference type="Pfam" id="PF00010">
    <property type="entry name" value="HLH"/>
    <property type="match status" value="1"/>
</dbReference>
<dbReference type="SMART" id="SM00353">
    <property type="entry name" value="HLH"/>
    <property type="match status" value="1"/>
</dbReference>
<organism evidence="3 4">
    <name type="scientific">Rhizopus stolonifer</name>
    <name type="common">Rhizopus nigricans</name>
    <dbReference type="NCBI Taxonomy" id="4846"/>
    <lineage>
        <taxon>Eukaryota</taxon>
        <taxon>Fungi</taxon>
        <taxon>Fungi incertae sedis</taxon>
        <taxon>Mucoromycota</taxon>
        <taxon>Mucoromycotina</taxon>
        <taxon>Mucoromycetes</taxon>
        <taxon>Mucorales</taxon>
        <taxon>Mucorineae</taxon>
        <taxon>Rhizopodaceae</taxon>
        <taxon>Rhizopus</taxon>
    </lineage>
</organism>
<dbReference type="PROSITE" id="PS50888">
    <property type="entry name" value="BHLH"/>
    <property type="match status" value="1"/>
</dbReference>
<dbReference type="InterPro" id="IPR036638">
    <property type="entry name" value="HLH_DNA-bd_sf"/>
</dbReference>
<keyword evidence="4" id="KW-1185">Reference proteome</keyword>
<feature type="region of interest" description="Disordered" evidence="1">
    <location>
        <begin position="1"/>
        <end position="52"/>
    </location>
</feature>
<proteinExistence type="predicted"/>
<dbReference type="GO" id="GO:0005634">
    <property type="term" value="C:nucleus"/>
    <property type="evidence" value="ECO:0007669"/>
    <property type="project" value="TreeGrafter"/>
</dbReference>
<dbReference type="Gene3D" id="4.10.280.10">
    <property type="entry name" value="Helix-loop-helix DNA-binding domain"/>
    <property type="match status" value="1"/>
</dbReference>
<feature type="compositionally biased region" description="Low complexity" evidence="1">
    <location>
        <begin position="163"/>
        <end position="173"/>
    </location>
</feature>
<dbReference type="Proteomes" id="UP000253551">
    <property type="component" value="Unassembled WGS sequence"/>
</dbReference>
<feature type="compositionally biased region" description="Polar residues" evidence="1">
    <location>
        <begin position="24"/>
        <end position="42"/>
    </location>
</feature>
<dbReference type="AlphaFoldDB" id="A0A367IXE6"/>
<dbReference type="OrthoDB" id="690068at2759"/>
<dbReference type="STRING" id="4846.A0A367IXE6"/>
<dbReference type="SUPFAM" id="SSF47459">
    <property type="entry name" value="HLH, helix-loop-helix DNA-binding domain"/>
    <property type="match status" value="1"/>
</dbReference>
<sequence length="373" mass="41513">MSVVSSPTTNNKRKLSATEESENSDNASPKKQQTENALTTNSLHPPLVALPPPLMQYPNGQLVSVVHHPQQAPYYHMQPIYYPVSPQQHHFINTHPSPILAPQTDKKASPRILPKHTDMSPQALYATQQQPQTPVSPFYHPYPFQQISPTLMPSSYGPSRQNSISSSPGLGPSMLSTMTPAATTADQREKARKISHSAIERRRRERINDKIFQLKQLIPSCVEQDNLHKMSILQSAIDYITYLKDVVKKLDEESGGDQLLKGNHLKVKTAKSMLPKEIEPFTNQFPVTQSQDEANEDDDVTSEHKTKGLKPIDVIKSGTPIISTGVTPLTPPQEPQNKNKVSETLCLSDSPTLSNKSRISEEAKHMSLQNILC</sequence>
<feature type="domain" description="BHLH" evidence="2">
    <location>
        <begin position="191"/>
        <end position="243"/>
    </location>
</feature>
<dbReference type="GO" id="GO:0003700">
    <property type="term" value="F:DNA-binding transcription factor activity"/>
    <property type="evidence" value="ECO:0007669"/>
    <property type="project" value="TreeGrafter"/>
</dbReference>
<accession>A0A367IXE6</accession>
<evidence type="ECO:0000313" key="3">
    <source>
        <dbReference type="EMBL" id="RCH82375.1"/>
    </source>
</evidence>
<feature type="region of interest" description="Disordered" evidence="1">
    <location>
        <begin position="287"/>
        <end position="308"/>
    </location>
</feature>
<evidence type="ECO:0000256" key="1">
    <source>
        <dbReference type="SAM" id="MobiDB-lite"/>
    </source>
</evidence>
<reference evidence="3 4" key="1">
    <citation type="journal article" date="2018" name="G3 (Bethesda)">
        <title>Phylogenetic and Phylogenomic Definition of Rhizopus Species.</title>
        <authorList>
            <person name="Gryganskyi A.P."/>
            <person name="Golan J."/>
            <person name="Dolatabadi S."/>
            <person name="Mondo S."/>
            <person name="Robb S."/>
            <person name="Idnurm A."/>
            <person name="Muszewska A."/>
            <person name="Steczkiewicz K."/>
            <person name="Masonjones S."/>
            <person name="Liao H.L."/>
            <person name="Gajdeczka M.T."/>
            <person name="Anike F."/>
            <person name="Vuek A."/>
            <person name="Anishchenko I.M."/>
            <person name="Voigt K."/>
            <person name="de Hoog G.S."/>
            <person name="Smith M.E."/>
            <person name="Heitman J."/>
            <person name="Vilgalys R."/>
            <person name="Stajich J.E."/>
        </authorList>
    </citation>
    <scope>NUCLEOTIDE SEQUENCE [LARGE SCALE GENOMIC DNA]</scope>
    <source>
        <strain evidence="3 4">LSU 92-RS-03</strain>
    </source>
</reference>
<dbReference type="EMBL" id="PJQM01005121">
    <property type="protein sequence ID" value="RCH82375.1"/>
    <property type="molecule type" value="Genomic_DNA"/>
</dbReference>
<protein>
    <recommendedName>
        <fullName evidence="2">BHLH domain-containing protein</fullName>
    </recommendedName>
</protein>
<dbReference type="GO" id="GO:0046983">
    <property type="term" value="F:protein dimerization activity"/>
    <property type="evidence" value="ECO:0007669"/>
    <property type="project" value="InterPro"/>
</dbReference>